<dbReference type="KEGG" id="haq:DU484_08215"/>
<reference evidence="6 9" key="2">
    <citation type="submission" date="2018-07" db="EMBL/GenBank/DDBJ databases">
        <title>Genome sequences of Haloplanus sp. CBA1113.</title>
        <authorList>
            <person name="Kim Y.B."/>
            <person name="Roh S.W."/>
        </authorList>
    </citation>
    <scope>NUCLEOTIDE SEQUENCE [LARGE SCALE GENOMIC DNA]</scope>
    <source>
        <strain evidence="6 9">CBA1113</strain>
    </source>
</reference>
<dbReference type="GO" id="GO:0016810">
    <property type="term" value="F:hydrolase activity, acting on carbon-nitrogen (but not peptide) bonds"/>
    <property type="evidence" value="ECO:0007669"/>
    <property type="project" value="InterPro"/>
</dbReference>
<gene>
    <name evidence="7" type="ORF">DU484_08215</name>
    <name evidence="6" type="ORF">DU500_08250</name>
</gene>
<dbReference type="KEGG" id="haj:DU500_08250"/>
<dbReference type="Gene3D" id="3.20.20.140">
    <property type="entry name" value="Metal-dependent hydrolases"/>
    <property type="match status" value="1"/>
</dbReference>
<evidence type="ECO:0000256" key="2">
    <source>
        <dbReference type="ARBA" id="ARBA00022801"/>
    </source>
</evidence>
<evidence type="ECO:0000313" key="6">
    <source>
        <dbReference type="EMBL" id="AXG06412.1"/>
    </source>
</evidence>
<dbReference type="EMBL" id="CP031148">
    <property type="protein sequence ID" value="AXG09831.1"/>
    <property type="molecule type" value="Genomic_DNA"/>
</dbReference>
<accession>A0A345E2J0</accession>
<evidence type="ECO:0000313" key="8">
    <source>
        <dbReference type="Proteomes" id="UP000252985"/>
    </source>
</evidence>
<dbReference type="Pfam" id="PF01979">
    <property type="entry name" value="Amidohydro_1"/>
    <property type="match status" value="1"/>
</dbReference>
<evidence type="ECO:0000256" key="1">
    <source>
        <dbReference type="ARBA" id="ARBA00022723"/>
    </source>
</evidence>
<dbReference type="SUPFAM" id="SSF51338">
    <property type="entry name" value="Composite domain of metallo-dependent hydrolases"/>
    <property type="match status" value="1"/>
</dbReference>
<dbReference type="OrthoDB" id="24954at2157"/>
<keyword evidence="2 6" id="KW-0378">Hydrolase</keyword>
<keyword evidence="3" id="KW-0862">Zinc</keyword>
<accession>A0A345ECA9</accession>
<dbReference type="InterPro" id="IPR006680">
    <property type="entry name" value="Amidohydro-rel"/>
</dbReference>
<proteinExistence type="predicted"/>
<dbReference type="Proteomes" id="UP000252985">
    <property type="component" value="Chromosome"/>
</dbReference>
<name>A0A345E2J0_9EURY</name>
<evidence type="ECO:0000313" key="7">
    <source>
        <dbReference type="EMBL" id="AXG09831.1"/>
    </source>
</evidence>
<dbReference type="EMBL" id="CP031150">
    <property type="protein sequence ID" value="AXG06412.1"/>
    <property type="molecule type" value="Genomic_DNA"/>
</dbReference>
<dbReference type="GO" id="GO:0046872">
    <property type="term" value="F:metal ion binding"/>
    <property type="evidence" value="ECO:0007669"/>
    <property type="project" value="UniProtKB-KW"/>
</dbReference>
<dbReference type="AlphaFoldDB" id="A0A345E2J0"/>
<dbReference type="InterPro" id="IPR050287">
    <property type="entry name" value="MTA/SAH_deaminase"/>
</dbReference>
<evidence type="ECO:0000259" key="5">
    <source>
        <dbReference type="Pfam" id="PF22039"/>
    </source>
</evidence>
<evidence type="ECO:0000259" key="4">
    <source>
        <dbReference type="Pfam" id="PF01979"/>
    </source>
</evidence>
<evidence type="ECO:0000313" key="9">
    <source>
        <dbReference type="Proteomes" id="UP000253273"/>
    </source>
</evidence>
<protein>
    <submittedName>
        <fullName evidence="6">Amidohydrolase</fullName>
    </submittedName>
</protein>
<sequence>MTDVLVTDGTVVTQNRDREVIEDGAVAVEGDRITAVGSADRLEADTDPDRIVDADGGAVIPGLINAHTHVSDIFLRGAFEGDRGLYDWLFNVKQPALAVMDADEHALAARLYCVEAIRSGTTTFVENATALDWADLAPTRRKLGVYDELGVRNVYGAGLRDRSPDAEFRRLFEEITDTGGGAVHPGPDALVVDTEAGLAGVESLIETYHEPDGRQSVWPAPATLATTTPELLRGAYRLAEEHDVMTTAHVAEAEAETRERGAVSSIEYLRNVGYLGERALLGHCVQTNARDVRLLAQTNTPVVHNFRANMRLATGFAPVVEMLARGVTVGVGTDNTILNDTANPLSDARAVATAHKGYHRDSGVVPASTAFDMVTRDAAAAIGRGDDLGSLEPGTQADIAVIDLDRPHLTPAPDPVHALVYGLQGNEVETVLCAGEVLMDDRELRTLDGPLADLLSTAERTAADVVRRAGIE</sequence>
<dbReference type="Gene3D" id="2.30.40.10">
    <property type="entry name" value="Urease, subunit C, domain 1"/>
    <property type="match status" value="1"/>
</dbReference>
<feature type="domain" description="Amidohydrolase-related" evidence="4">
    <location>
        <begin position="59"/>
        <end position="437"/>
    </location>
</feature>
<dbReference type="PANTHER" id="PTHR43794:SF5">
    <property type="entry name" value="CHLOROHYDROLASE FAMILY PROTEIN"/>
    <property type="match status" value="1"/>
</dbReference>
<dbReference type="GeneID" id="37286955"/>
<dbReference type="InterPro" id="IPR011059">
    <property type="entry name" value="Metal-dep_hydrolase_composite"/>
</dbReference>
<keyword evidence="1" id="KW-0479">Metal-binding</keyword>
<dbReference type="RefSeq" id="WP_114585551.1">
    <property type="nucleotide sequence ID" value="NZ_CP031148.1"/>
</dbReference>
<reference evidence="7 8" key="1">
    <citation type="submission" date="2018-07" db="EMBL/GenBank/DDBJ databases">
        <title>Genome sequences of Haloplanus sp. CBA1112.</title>
        <authorList>
            <person name="Kim Y.B."/>
            <person name="Roh S.W."/>
        </authorList>
    </citation>
    <scope>NUCLEOTIDE SEQUENCE [LARGE SCALE GENOMIC DNA]</scope>
    <source>
        <strain evidence="7 8">CBA1112</strain>
    </source>
</reference>
<dbReference type="PANTHER" id="PTHR43794">
    <property type="entry name" value="AMINOHYDROLASE SSNA-RELATED"/>
    <property type="match status" value="1"/>
</dbReference>
<evidence type="ECO:0000256" key="3">
    <source>
        <dbReference type="ARBA" id="ARBA00022833"/>
    </source>
</evidence>
<dbReference type="Pfam" id="PF22039">
    <property type="entry name" value="HUTI_composite_bact"/>
    <property type="match status" value="1"/>
</dbReference>
<organism evidence="6 9">
    <name type="scientific">Haloplanus rubicundus</name>
    <dbReference type="NCBI Taxonomy" id="1547898"/>
    <lineage>
        <taxon>Archaea</taxon>
        <taxon>Methanobacteriati</taxon>
        <taxon>Methanobacteriota</taxon>
        <taxon>Stenosarchaea group</taxon>
        <taxon>Halobacteria</taxon>
        <taxon>Halobacteriales</taxon>
        <taxon>Haloferacaceae</taxon>
        <taxon>Haloplanus</taxon>
    </lineage>
</organism>
<dbReference type="InterPro" id="IPR054418">
    <property type="entry name" value="MQNX/HUTI_composite_N"/>
</dbReference>
<feature type="domain" description="Aminodeoxyfutalosine deaminase/Imidazolonepropionase-like composite" evidence="5">
    <location>
        <begin position="24"/>
        <end position="44"/>
    </location>
</feature>
<dbReference type="InterPro" id="IPR032466">
    <property type="entry name" value="Metal_Hydrolase"/>
</dbReference>
<dbReference type="Proteomes" id="UP000253273">
    <property type="component" value="Chromosome"/>
</dbReference>
<dbReference type="CDD" id="cd01298">
    <property type="entry name" value="ATZ_TRZ_like"/>
    <property type="match status" value="1"/>
</dbReference>
<keyword evidence="9" id="KW-1185">Reference proteome</keyword>
<dbReference type="SUPFAM" id="SSF51556">
    <property type="entry name" value="Metallo-dependent hydrolases"/>
    <property type="match status" value="1"/>
</dbReference>